<comment type="caution">
    <text evidence="1">The sequence shown here is derived from an EMBL/GenBank/DDBJ whole genome shotgun (WGS) entry which is preliminary data.</text>
</comment>
<proteinExistence type="predicted"/>
<sequence>MHLTDLPHSYLSALKRCLLIPVVLRVCNFAISRVILALDLTGVLKTSNGECALTCWMIAAECFVHRLPNPNHSPINDTKHAMEKSDQLIVPSSLSMMFRYAISDISMVKMVKASIVKKKLNRCTPESWSSERAVQRLRPQPGSFESHEHGVISLPLDIHAGLPAMR</sequence>
<organism evidence="1 2">
    <name type="scientific">Scophthalmus maximus</name>
    <name type="common">Turbot</name>
    <name type="synonym">Psetta maxima</name>
    <dbReference type="NCBI Taxonomy" id="52904"/>
    <lineage>
        <taxon>Eukaryota</taxon>
        <taxon>Metazoa</taxon>
        <taxon>Chordata</taxon>
        <taxon>Craniata</taxon>
        <taxon>Vertebrata</taxon>
        <taxon>Euteleostomi</taxon>
        <taxon>Actinopterygii</taxon>
        <taxon>Neopterygii</taxon>
        <taxon>Teleostei</taxon>
        <taxon>Neoteleostei</taxon>
        <taxon>Acanthomorphata</taxon>
        <taxon>Carangaria</taxon>
        <taxon>Pleuronectiformes</taxon>
        <taxon>Pleuronectoidei</taxon>
        <taxon>Scophthalmidae</taxon>
        <taxon>Scophthalmus</taxon>
    </lineage>
</organism>
<name>A0A6A4TIA1_SCOMX</name>
<dbReference type="EMBL" id="VEVO01000001">
    <property type="protein sequence ID" value="KAF0047276.1"/>
    <property type="molecule type" value="Genomic_DNA"/>
</dbReference>
<dbReference type="Proteomes" id="UP000438429">
    <property type="component" value="Unassembled WGS sequence"/>
</dbReference>
<evidence type="ECO:0000313" key="1">
    <source>
        <dbReference type="EMBL" id="KAF0047276.1"/>
    </source>
</evidence>
<gene>
    <name evidence="1" type="ORF">F2P81_000909</name>
</gene>
<accession>A0A6A4TIA1</accession>
<evidence type="ECO:0000313" key="2">
    <source>
        <dbReference type="Proteomes" id="UP000438429"/>
    </source>
</evidence>
<protein>
    <submittedName>
        <fullName evidence="1">Uncharacterized protein</fullName>
    </submittedName>
</protein>
<dbReference type="AlphaFoldDB" id="A0A6A4TIA1"/>
<reference evidence="1 2" key="1">
    <citation type="submission" date="2019-06" db="EMBL/GenBank/DDBJ databases">
        <title>Draft genomes of female and male turbot (Scophthalmus maximus).</title>
        <authorList>
            <person name="Xu H."/>
            <person name="Xu X.-W."/>
            <person name="Shao C."/>
            <person name="Chen S."/>
        </authorList>
    </citation>
    <scope>NUCLEOTIDE SEQUENCE [LARGE SCALE GENOMIC DNA]</scope>
    <source>
        <strain evidence="1">Ysfricsl-2016a</strain>
        <tissue evidence="1">Blood</tissue>
    </source>
</reference>